<proteinExistence type="predicted"/>
<name>A0A8K0XJY4_9AGAR</name>
<accession>A0A8K0XJY4</accession>
<dbReference type="Proteomes" id="UP000813824">
    <property type="component" value="Unassembled WGS sequence"/>
</dbReference>
<protein>
    <submittedName>
        <fullName evidence="1">Uncharacterized protein</fullName>
    </submittedName>
</protein>
<dbReference type="OrthoDB" id="2956939at2759"/>
<sequence length="645" mass="72199">MSVGELAIKGFEVVHIQRRISSIYTAIVASNGAAPLDDRMCADLMELSRPGMYPARVKKKAWGSILLLISAGNTRKVIDHILTWRHTDIKLFLVDLLKVSPRGWLFATLGDPNPIAKHARHLQDPASGLPIQLVYFLFALLDRSARHKEEPNPLPTPQASVLSLASLVSASGKLNVGPGAFLRNFDIYTGHTAIASVVKYCMCARLNRISTMLRTNSGFSYPEKRHINLHSEVLEIYRLFIRDRIVQRQTKELLFISITRFHSVSLVHTLASWSPEFLRLFIILVMRWTLAFVKPTLSMDDPTLPKAYRYHLVIHPKGQHPVLPFLYFFTHLALKNRLAAEILIELNMISILKTMCINNYPNPAASASSPRGGIAISDVCAMSIMLIGALSTHPKACNHLLRLRNFPRWFLSFYYNSEFLGIPDAPLLQGIWIDLEKPLLKFVLGCVEYVLKDDILLATPQEADYLPLEHIYRDIISILSDPSSHPEMKQSAADSLFRCIVLKGGFLDVLDATFANGRSEETIAVLRTAAQSLGLYFVLSYPPPTTPSSYHTNNSSIPPFPPPGTPLRRVKRYIQQLAHLYTDDLKIYTALVADLIGSQACNARYTLADRCFGSPQPSLSSRSSSDEDKSIVESFYTVRTSLSIG</sequence>
<gene>
    <name evidence="1" type="ORF">BXZ70DRAFT_1053284</name>
</gene>
<evidence type="ECO:0000313" key="2">
    <source>
        <dbReference type="Proteomes" id="UP000813824"/>
    </source>
</evidence>
<reference evidence="1" key="1">
    <citation type="journal article" date="2021" name="New Phytol.">
        <title>Evolutionary innovations through gain and loss of genes in the ectomycorrhizal Boletales.</title>
        <authorList>
            <person name="Wu G."/>
            <person name="Miyauchi S."/>
            <person name="Morin E."/>
            <person name="Kuo A."/>
            <person name="Drula E."/>
            <person name="Varga T."/>
            <person name="Kohler A."/>
            <person name="Feng B."/>
            <person name="Cao Y."/>
            <person name="Lipzen A."/>
            <person name="Daum C."/>
            <person name="Hundley H."/>
            <person name="Pangilinan J."/>
            <person name="Johnson J."/>
            <person name="Barry K."/>
            <person name="LaButti K."/>
            <person name="Ng V."/>
            <person name="Ahrendt S."/>
            <person name="Min B."/>
            <person name="Choi I.G."/>
            <person name="Park H."/>
            <person name="Plett J.M."/>
            <person name="Magnuson J."/>
            <person name="Spatafora J.W."/>
            <person name="Nagy L.G."/>
            <person name="Henrissat B."/>
            <person name="Grigoriev I.V."/>
            <person name="Yang Z.L."/>
            <person name="Xu J."/>
            <person name="Martin F.M."/>
        </authorList>
    </citation>
    <scope>NUCLEOTIDE SEQUENCE</scope>
    <source>
        <strain evidence="1">KKN 215</strain>
    </source>
</reference>
<keyword evidence="2" id="KW-1185">Reference proteome</keyword>
<organism evidence="1 2">
    <name type="scientific">Cristinia sonorae</name>
    <dbReference type="NCBI Taxonomy" id="1940300"/>
    <lineage>
        <taxon>Eukaryota</taxon>
        <taxon>Fungi</taxon>
        <taxon>Dikarya</taxon>
        <taxon>Basidiomycota</taxon>
        <taxon>Agaricomycotina</taxon>
        <taxon>Agaricomycetes</taxon>
        <taxon>Agaricomycetidae</taxon>
        <taxon>Agaricales</taxon>
        <taxon>Pleurotineae</taxon>
        <taxon>Stephanosporaceae</taxon>
        <taxon>Cristinia</taxon>
    </lineage>
</organism>
<dbReference type="AlphaFoldDB" id="A0A8K0XJY4"/>
<comment type="caution">
    <text evidence="1">The sequence shown here is derived from an EMBL/GenBank/DDBJ whole genome shotgun (WGS) entry which is preliminary data.</text>
</comment>
<dbReference type="EMBL" id="JAEVFJ010000062">
    <property type="protein sequence ID" value="KAH8077753.1"/>
    <property type="molecule type" value="Genomic_DNA"/>
</dbReference>
<evidence type="ECO:0000313" key="1">
    <source>
        <dbReference type="EMBL" id="KAH8077753.1"/>
    </source>
</evidence>